<dbReference type="GO" id="GO:0030430">
    <property type="term" value="C:host cell cytoplasm"/>
    <property type="evidence" value="ECO:0007669"/>
    <property type="project" value="UniProtKB-SubCell"/>
</dbReference>
<evidence type="ECO:0000256" key="13">
    <source>
        <dbReference type="ARBA" id="ARBA00023200"/>
    </source>
</evidence>
<dbReference type="GO" id="GO:0039502">
    <property type="term" value="P:symbiont-mediated suppression of host type I interferon-mediated signaling pathway"/>
    <property type="evidence" value="ECO:0007669"/>
    <property type="project" value="UniProtKB-UniRule"/>
</dbReference>
<keyword evidence="14 16" id="KW-0899">Viral immunoevasion</keyword>
<protein>
    <recommendedName>
        <fullName evidence="16 17">Protein E6</fullName>
    </recommendedName>
</protein>
<dbReference type="InterPro" id="IPR038575">
    <property type="entry name" value="E6_sf"/>
</dbReference>
<evidence type="ECO:0000256" key="14">
    <source>
        <dbReference type="ARBA" id="ARBA00023280"/>
    </source>
</evidence>
<dbReference type="GO" id="GO:0052150">
    <property type="term" value="P:symbiont-mediated perturbation of host apoptosis"/>
    <property type="evidence" value="ECO:0007669"/>
    <property type="project" value="UniProtKB-KW"/>
</dbReference>
<evidence type="ECO:0000256" key="3">
    <source>
        <dbReference type="ARBA" id="ARBA00022562"/>
    </source>
</evidence>
<dbReference type="InterPro" id="IPR001334">
    <property type="entry name" value="E6"/>
</dbReference>
<evidence type="ECO:0000256" key="12">
    <source>
        <dbReference type="ARBA" id="ARBA00023163"/>
    </source>
</evidence>
<evidence type="ECO:0000256" key="17">
    <source>
        <dbReference type="RuleBase" id="RU363123"/>
    </source>
</evidence>
<comment type="function">
    <text evidence="16">Plays a major role in the induction and maintenance of cellular transformation. E6 associates with host UBE3A/E6-AP ubiquitin-protein ligase and modulates its activity. Protects host keratinocytes from apoptosis by mediating the degradation of host BAK1. May also inhibit host immune response.</text>
</comment>
<evidence type="ECO:0000256" key="2">
    <source>
        <dbReference type="ARBA" id="ARBA00022518"/>
    </source>
</evidence>
<evidence type="ECO:0000256" key="9">
    <source>
        <dbReference type="ARBA" id="ARBA00023015"/>
    </source>
</evidence>
<keyword evidence="4 16" id="KW-0945">Host-virus interaction</keyword>
<dbReference type="GO" id="GO:0042025">
    <property type="term" value="C:host cell nucleus"/>
    <property type="evidence" value="ECO:0007669"/>
    <property type="project" value="UniProtKB-SubCell"/>
</dbReference>
<dbReference type="GO" id="GO:0003677">
    <property type="term" value="F:DNA binding"/>
    <property type="evidence" value="ECO:0007669"/>
    <property type="project" value="UniProtKB-UniRule"/>
</dbReference>
<feature type="zinc finger region" evidence="16">
    <location>
        <begin position="100"/>
        <end position="136"/>
    </location>
</feature>
<keyword evidence="5 16" id="KW-1090">Inhibition of host innate immune response by virus</keyword>
<organism evidence="18">
    <name type="scientific">Human papillomavirus</name>
    <dbReference type="NCBI Taxonomy" id="10566"/>
    <lineage>
        <taxon>Viruses</taxon>
        <taxon>Monodnaviria</taxon>
        <taxon>Shotokuvirae</taxon>
        <taxon>Cossaviricota</taxon>
        <taxon>Papovaviricetes</taxon>
        <taxon>Zurhausenvirales</taxon>
        <taxon>Papillomaviridae</taxon>
    </lineage>
</organism>
<keyword evidence="8 16" id="KW-0862">Zinc</keyword>
<dbReference type="GO" id="GO:0006355">
    <property type="term" value="P:regulation of DNA-templated transcription"/>
    <property type="evidence" value="ECO:0007669"/>
    <property type="project" value="UniProtKB-UniRule"/>
</dbReference>
<keyword evidence="15 16" id="KW-1119">Modulation of host cell apoptosis by virus</keyword>
<evidence type="ECO:0000256" key="10">
    <source>
        <dbReference type="ARBA" id="ARBA00023125"/>
    </source>
</evidence>
<dbReference type="SUPFAM" id="SSF161229">
    <property type="entry name" value="E6 C-terminal domain-like"/>
    <property type="match status" value="2"/>
</dbReference>
<evidence type="ECO:0000313" key="18">
    <source>
        <dbReference type="EMBL" id="AYA93739.1"/>
    </source>
</evidence>
<keyword evidence="11 16" id="KW-0010">Activator</keyword>
<gene>
    <name evidence="16" type="primary">E6</name>
</gene>
<evidence type="ECO:0000256" key="4">
    <source>
        <dbReference type="ARBA" id="ARBA00022581"/>
    </source>
</evidence>
<comment type="subcellular location">
    <subcellularLocation>
        <location evidence="16 17">Host cytoplasm</location>
    </subcellularLocation>
    <subcellularLocation>
        <location evidence="16 17">Host nucleus</location>
    </subcellularLocation>
</comment>
<name>A0A385PIF0_9PAPI</name>
<dbReference type="Gene3D" id="3.30.240.40">
    <property type="entry name" value="E6 early regulatory protein"/>
    <property type="match status" value="2"/>
</dbReference>
<evidence type="ECO:0000256" key="6">
    <source>
        <dbReference type="ARBA" id="ARBA00022723"/>
    </source>
</evidence>
<dbReference type="EMBL" id="MH777211">
    <property type="protein sequence ID" value="AYA93739.1"/>
    <property type="molecule type" value="Genomic_DNA"/>
</dbReference>
<feature type="zinc finger region" evidence="16">
    <location>
        <begin position="27"/>
        <end position="63"/>
    </location>
</feature>
<keyword evidence="12 16" id="KW-0804">Transcription</keyword>
<dbReference type="GO" id="GO:0008270">
    <property type="term" value="F:zinc ion binding"/>
    <property type="evidence" value="ECO:0007669"/>
    <property type="project" value="UniProtKB-KW"/>
</dbReference>
<keyword evidence="7 16" id="KW-0863">Zinc-finger</keyword>
<evidence type="ECO:0000256" key="5">
    <source>
        <dbReference type="ARBA" id="ARBA00022632"/>
    </source>
</evidence>
<keyword evidence="2 16" id="KW-0244">Early protein</keyword>
<evidence type="ECO:0000256" key="11">
    <source>
        <dbReference type="ARBA" id="ARBA00023159"/>
    </source>
</evidence>
<sequence length="139" mass="16374">MEPHFPTDLDSYCNYFKISFFDLVLKCIFCKFPLSIIDLASFHNKKLSVIWRNNEPFVCCSKCLRLTALYERQNYFVCTAKSYSLTSLTGKELSEIHIRCLHCYAFLDYVEKLRHLYNDVDFALIRGGWRGTCRNCVQP</sequence>
<comment type="caution">
    <text evidence="16">Lacks conserved residue(s) required for the propagation of feature annotation.</text>
</comment>
<dbReference type="Pfam" id="PF00518">
    <property type="entry name" value="E6"/>
    <property type="match status" value="1"/>
</dbReference>
<evidence type="ECO:0000256" key="16">
    <source>
        <dbReference type="HAMAP-Rule" id="MF_04006"/>
    </source>
</evidence>
<evidence type="ECO:0000256" key="1">
    <source>
        <dbReference type="ARBA" id="ARBA00006346"/>
    </source>
</evidence>
<keyword evidence="13 16" id="KW-1035">Host cytoplasm</keyword>
<dbReference type="GO" id="GO:0052170">
    <property type="term" value="P:symbiont-mediated suppression of host innate immune response"/>
    <property type="evidence" value="ECO:0007669"/>
    <property type="project" value="UniProtKB-KW"/>
</dbReference>
<dbReference type="HAMAP" id="MF_04006">
    <property type="entry name" value="HPV_E6"/>
    <property type="match status" value="1"/>
</dbReference>
<keyword evidence="6 16" id="KW-0479">Metal-binding</keyword>
<comment type="similarity">
    <text evidence="1 16 17">Belongs to the papillomaviridae E6 protein family.</text>
</comment>
<comment type="subunit">
    <text evidence="16">Forms homodimers. Interacts with ubiquitin-protein ligase UBE3A/E6-AP; this interaction stimulates UBE3A ubiquitin activity. Interacts with host BAK1.</text>
</comment>
<accession>A0A385PIF0</accession>
<dbReference type="GO" id="GO:0039648">
    <property type="term" value="P:symbiont-mediated perturbation of host ubiquitin-like protein modification"/>
    <property type="evidence" value="ECO:0007669"/>
    <property type="project" value="UniProtKB-UniRule"/>
</dbReference>
<reference evidence="18" key="1">
    <citation type="journal article" date="2018" name="Nat. Med.">
        <title>Expanded skin virome in DOCK8-deficient patients.</title>
        <authorList>
            <consortium name="NISC Comparative Sequencing Program"/>
            <person name="Tirosh O."/>
            <person name="Conlan S."/>
            <person name="Deming C."/>
            <person name="Lee-Lin S.Q."/>
            <person name="Huang X."/>
            <person name="Su H.C."/>
            <person name="Freeman A.F."/>
            <person name="Segre J.A."/>
            <person name="Kong H.H."/>
        </authorList>
    </citation>
    <scope>NUCLEOTIDE SEQUENCE</scope>
    <source>
        <strain evidence="18">HPV-mSK_066</strain>
    </source>
</reference>
<evidence type="ECO:0000256" key="8">
    <source>
        <dbReference type="ARBA" id="ARBA00022833"/>
    </source>
</evidence>
<keyword evidence="10 16" id="KW-0238">DNA-binding</keyword>
<keyword evidence="9 16" id="KW-0805">Transcription regulation</keyword>
<keyword evidence="3 16" id="KW-1048">Host nucleus</keyword>
<evidence type="ECO:0000256" key="15">
    <source>
        <dbReference type="ARBA" id="ARBA00023323"/>
    </source>
</evidence>
<dbReference type="GO" id="GO:0006351">
    <property type="term" value="P:DNA-templated transcription"/>
    <property type="evidence" value="ECO:0007669"/>
    <property type="project" value="UniProtKB-UniRule"/>
</dbReference>
<evidence type="ECO:0000256" key="7">
    <source>
        <dbReference type="ARBA" id="ARBA00022771"/>
    </source>
</evidence>
<proteinExistence type="inferred from homology"/>